<reference evidence="10 11" key="1">
    <citation type="submission" date="2022-09" db="EMBL/GenBank/DDBJ databases">
        <authorList>
            <person name="Palmer J.M."/>
        </authorList>
    </citation>
    <scope>NUCLEOTIDE SEQUENCE [LARGE SCALE GENOMIC DNA]</scope>
    <source>
        <strain evidence="10 11">DSM 7382</strain>
    </source>
</reference>
<dbReference type="InterPro" id="IPR050786">
    <property type="entry name" value="EFG1_rRNA-proc"/>
</dbReference>
<evidence type="ECO:0000313" key="11">
    <source>
        <dbReference type="Proteomes" id="UP001385951"/>
    </source>
</evidence>
<feature type="compositionally biased region" description="Basic and acidic residues" evidence="9">
    <location>
        <begin position="182"/>
        <end position="219"/>
    </location>
</feature>
<comment type="caution">
    <text evidence="10">The sequence shown here is derived from an EMBL/GenBank/DDBJ whole genome shotgun (WGS) entry which is preliminary data.</text>
</comment>
<feature type="compositionally biased region" description="Low complexity" evidence="9">
    <location>
        <begin position="1"/>
        <end position="19"/>
    </location>
</feature>
<keyword evidence="7" id="KW-0539">Nucleus</keyword>
<keyword evidence="6 8" id="KW-0175">Coiled coil</keyword>
<evidence type="ECO:0000313" key="10">
    <source>
        <dbReference type="EMBL" id="KAK7691921.1"/>
    </source>
</evidence>
<evidence type="ECO:0000256" key="6">
    <source>
        <dbReference type="ARBA" id="ARBA00023054"/>
    </source>
</evidence>
<organism evidence="10 11">
    <name type="scientific">Cerrena zonata</name>
    <dbReference type="NCBI Taxonomy" id="2478898"/>
    <lineage>
        <taxon>Eukaryota</taxon>
        <taxon>Fungi</taxon>
        <taxon>Dikarya</taxon>
        <taxon>Basidiomycota</taxon>
        <taxon>Agaricomycotina</taxon>
        <taxon>Agaricomycetes</taxon>
        <taxon>Polyporales</taxon>
        <taxon>Cerrenaceae</taxon>
        <taxon>Cerrena</taxon>
    </lineage>
</organism>
<dbReference type="InterPro" id="IPR019310">
    <property type="entry name" value="Efg1"/>
</dbReference>
<protein>
    <recommendedName>
        <fullName evidence="3">rRNA-processing protein EFG1</fullName>
    </recommendedName>
    <alternativeName>
        <fullName evidence="4">rRNA-processing protein efg1</fullName>
    </alternativeName>
</protein>
<evidence type="ECO:0000256" key="4">
    <source>
        <dbReference type="ARBA" id="ARBA00019827"/>
    </source>
</evidence>
<feature type="coiled-coil region" evidence="8">
    <location>
        <begin position="125"/>
        <end position="152"/>
    </location>
</feature>
<comment type="similarity">
    <text evidence="2">Belongs to the EFG1 family.</text>
</comment>
<evidence type="ECO:0000256" key="7">
    <source>
        <dbReference type="ARBA" id="ARBA00023242"/>
    </source>
</evidence>
<sequence>MAPVKTPKASSSKPNPKASTTRRKYPKQRQEHDAKASNALPGVQKIKSALRQARRLLAKDKLAANVKVETERRVRALENDLAEAERVRKEKTMSKKYHKVKFFGTSVEGPRGLTLAKSLLPSEERTKLERKIKQLKKQLDTTTDKKERKQLDRDLFTLRVDLNYVLNYPRTQKYVSLFPSEVRQDDGNKGKAKAEESAETAKTDLQREEIRKLIREQMEQGKLSSEPELEQHGDQAPHHTPRSRSTLKSSQNGSNAEPAVKLAGVQDDAFFGDDSDNENGSEGGEDEDEEMDDS</sequence>
<keyword evidence="5" id="KW-0698">rRNA processing</keyword>
<evidence type="ECO:0000256" key="5">
    <source>
        <dbReference type="ARBA" id="ARBA00022552"/>
    </source>
</evidence>
<name>A0AAW0GQS8_9APHY</name>
<feature type="compositionally biased region" description="Polar residues" evidence="9">
    <location>
        <begin position="243"/>
        <end position="255"/>
    </location>
</feature>
<dbReference type="GO" id="GO:0005730">
    <property type="term" value="C:nucleolus"/>
    <property type="evidence" value="ECO:0007669"/>
    <property type="project" value="UniProtKB-SubCell"/>
</dbReference>
<accession>A0AAW0GQS8</accession>
<gene>
    <name evidence="10" type="ORF">QCA50_005326</name>
</gene>
<dbReference type="EMBL" id="JASBNA010000005">
    <property type="protein sequence ID" value="KAK7691921.1"/>
    <property type="molecule type" value="Genomic_DNA"/>
</dbReference>
<dbReference type="GO" id="GO:0030688">
    <property type="term" value="C:preribosome, small subunit precursor"/>
    <property type="evidence" value="ECO:0007669"/>
    <property type="project" value="TreeGrafter"/>
</dbReference>
<evidence type="ECO:0000256" key="9">
    <source>
        <dbReference type="SAM" id="MobiDB-lite"/>
    </source>
</evidence>
<keyword evidence="11" id="KW-1185">Reference proteome</keyword>
<evidence type="ECO:0000256" key="1">
    <source>
        <dbReference type="ARBA" id="ARBA00004604"/>
    </source>
</evidence>
<feature type="compositionally biased region" description="Acidic residues" evidence="9">
    <location>
        <begin position="270"/>
        <end position="294"/>
    </location>
</feature>
<proteinExistence type="inferred from homology"/>
<dbReference type="Proteomes" id="UP001385951">
    <property type="component" value="Unassembled WGS sequence"/>
</dbReference>
<evidence type="ECO:0000256" key="3">
    <source>
        <dbReference type="ARBA" id="ARBA00018689"/>
    </source>
</evidence>
<evidence type="ECO:0000256" key="2">
    <source>
        <dbReference type="ARBA" id="ARBA00006916"/>
    </source>
</evidence>
<feature type="region of interest" description="Disordered" evidence="9">
    <location>
        <begin position="182"/>
        <end position="294"/>
    </location>
</feature>
<comment type="subcellular location">
    <subcellularLocation>
        <location evidence="1">Nucleus</location>
        <location evidence="1">Nucleolus</location>
    </subcellularLocation>
</comment>
<dbReference type="PANTHER" id="PTHR33911">
    <property type="entry name" value="RRNA-PROCESSING PROTEIN EFG1"/>
    <property type="match status" value="1"/>
</dbReference>
<feature type="region of interest" description="Disordered" evidence="9">
    <location>
        <begin position="1"/>
        <end position="43"/>
    </location>
</feature>
<dbReference type="PANTHER" id="PTHR33911:SF1">
    <property type="entry name" value="RRNA-PROCESSING PROTEIN EFG1"/>
    <property type="match status" value="1"/>
</dbReference>
<feature type="coiled-coil region" evidence="8">
    <location>
        <begin position="67"/>
        <end position="94"/>
    </location>
</feature>
<evidence type="ECO:0000256" key="8">
    <source>
        <dbReference type="SAM" id="Coils"/>
    </source>
</evidence>
<dbReference type="GO" id="GO:0000462">
    <property type="term" value="P:maturation of SSU-rRNA from tricistronic rRNA transcript (SSU-rRNA, 5.8S rRNA, LSU-rRNA)"/>
    <property type="evidence" value="ECO:0007669"/>
    <property type="project" value="TreeGrafter"/>
</dbReference>
<dbReference type="AlphaFoldDB" id="A0AAW0GQS8"/>
<dbReference type="Pfam" id="PF10153">
    <property type="entry name" value="Efg1"/>
    <property type="match status" value="2"/>
</dbReference>